<evidence type="ECO:0000256" key="1">
    <source>
        <dbReference type="SAM" id="Phobius"/>
    </source>
</evidence>
<proteinExistence type="predicted"/>
<evidence type="ECO:0000313" key="2">
    <source>
        <dbReference type="EMBL" id="ALE52542.1"/>
    </source>
</evidence>
<dbReference type="AlphaFoldDB" id="A0A0M4PN28"/>
<dbReference type="EMBL" id="CP010552">
    <property type="protein sequence ID" value="ALE52542.1"/>
    <property type="molecule type" value="Genomic_DNA"/>
</dbReference>
<reference evidence="2 3" key="1">
    <citation type="journal article" date="2015" name="Genome Announc.">
        <title>Genome Sequence of 'Candidatus Thioglobus autotrophica' Strain EF1, a Chemoautotroph from the SUP05 Clade of Marine Gammaproteobacteria.</title>
        <authorList>
            <person name="Shah V."/>
            <person name="Morris R.M."/>
        </authorList>
    </citation>
    <scope>NUCLEOTIDE SEQUENCE [LARGE SCALE GENOMIC DNA]</scope>
    <source>
        <strain evidence="2 3">EF1</strain>
    </source>
</reference>
<keyword evidence="1" id="KW-0472">Membrane</keyword>
<name>A0A0M4PN28_9GAMM</name>
<feature type="transmembrane region" description="Helical" evidence="1">
    <location>
        <begin position="50"/>
        <end position="73"/>
    </location>
</feature>
<keyword evidence="1" id="KW-0812">Transmembrane</keyword>
<accession>A0A0M4PN28</accession>
<dbReference type="Proteomes" id="UP000058020">
    <property type="component" value="Chromosome"/>
</dbReference>
<keyword evidence="3" id="KW-1185">Reference proteome</keyword>
<organism evidence="2 3">
    <name type="scientific">Candidatus Thioglobus autotrophicus</name>
    <dbReference type="NCBI Taxonomy" id="1705394"/>
    <lineage>
        <taxon>Bacteria</taxon>
        <taxon>Pseudomonadati</taxon>
        <taxon>Pseudomonadota</taxon>
        <taxon>Gammaproteobacteria</taxon>
        <taxon>Candidatus Pseudothioglobaceae</taxon>
        <taxon>Candidatus Thioglobus</taxon>
    </lineage>
</organism>
<evidence type="ECO:0000313" key="3">
    <source>
        <dbReference type="Proteomes" id="UP000058020"/>
    </source>
</evidence>
<sequence length="76" mass="7586">MFDTIIGTIKKLTEAGIALIALAVVVQVIFGTGATGVPFIGGDVIGTITGIVASLGSHGLVGLASVAVIYALFTRQ</sequence>
<feature type="transmembrane region" description="Helical" evidence="1">
    <location>
        <begin position="12"/>
        <end position="30"/>
    </location>
</feature>
<dbReference type="STRING" id="1705394.SP60_04515"/>
<keyword evidence="1" id="KW-1133">Transmembrane helix</keyword>
<protein>
    <submittedName>
        <fullName evidence="2">Uncharacterized protein</fullName>
    </submittedName>
</protein>
<dbReference type="RefSeq" id="WP_053951494.1">
    <property type="nucleotide sequence ID" value="NZ_CP010552.1"/>
</dbReference>
<dbReference type="KEGG" id="tho:SP60_04515"/>
<gene>
    <name evidence="2" type="ORF">SP60_04515</name>
</gene>